<organism evidence="21">
    <name type="scientific">Bactrocera latifrons</name>
    <name type="common">Malaysian fruit fly</name>
    <name type="synonym">Chaetodacus latifrons</name>
    <dbReference type="NCBI Taxonomy" id="174628"/>
    <lineage>
        <taxon>Eukaryota</taxon>
        <taxon>Metazoa</taxon>
        <taxon>Ecdysozoa</taxon>
        <taxon>Arthropoda</taxon>
        <taxon>Hexapoda</taxon>
        <taxon>Insecta</taxon>
        <taxon>Pterygota</taxon>
        <taxon>Neoptera</taxon>
        <taxon>Endopterygota</taxon>
        <taxon>Diptera</taxon>
        <taxon>Brachycera</taxon>
        <taxon>Muscomorpha</taxon>
        <taxon>Tephritoidea</taxon>
        <taxon>Tephritidae</taxon>
        <taxon>Bactrocera</taxon>
        <taxon>Bactrocera</taxon>
    </lineage>
</organism>
<dbReference type="InterPro" id="IPR059153">
    <property type="entry name" value="NSD_PHD-1st"/>
</dbReference>
<feature type="domain" description="PHD-type" evidence="18">
    <location>
        <begin position="1111"/>
        <end position="1161"/>
    </location>
</feature>
<evidence type="ECO:0000259" key="19">
    <source>
        <dbReference type="PROSITE" id="PS50827"/>
    </source>
</evidence>
<dbReference type="GO" id="GO:0031445">
    <property type="term" value="P:regulation of heterochromatin formation"/>
    <property type="evidence" value="ECO:0007669"/>
    <property type="project" value="TreeGrafter"/>
</dbReference>
<keyword evidence="3" id="KW-0479">Metal-binding</keyword>
<feature type="compositionally biased region" description="Polar residues" evidence="16">
    <location>
        <begin position="1343"/>
        <end position="1353"/>
    </location>
</feature>
<dbReference type="PROSITE" id="PS50016">
    <property type="entry name" value="ZF_PHD_2"/>
    <property type="match status" value="2"/>
</dbReference>
<evidence type="ECO:0000256" key="2">
    <source>
        <dbReference type="ARBA" id="ARBA00022553"/>
    </source>
</evidence>
<feature type="domain" description="PHD-type" evidence="18">
    <location>
        <begin position="1288"/>
        <end position="1333"/>
    </location>
</feature>
<dbReference type="GO" id="GO:0000228">
    <property type="term" value="C:nuclear chromosome"/>
    <property type="evidence" value="ECO:0007669"/>
    <property type="project" value="TreeGrafter"/>
</dbReference>
<dbReference type="GO" id="GO:0008270">
    <property type="term" value="F:zinc ion binding"/>
    <property type="evidence" value="ECO:0007669"/>
    <property type="project" value="UniProtKB-KW"/>
</dbReference>
<evidence type="ECO:0000256" key="10">
    <source>
        <dbReference type="ARBA" id="ARBA00023242"/>
    </source>
</evidence>
<keyword evidence="6" id="KW-0805">Transcription regulation</keyword>
<keyword evidence="8 12" id="KW-0103">Bromodomain</keyword>
<dbReference type="SMART" id="SM00571">
    <property type="entry name" value="DDT"/>
    <property type="match status" value="1"/>
</dbReference>
<evidence type="ECO:0000256" key="4">
    <source>
        <dbReference type="ARBA" id="ARBA00022771"/>
    </source>
</evidence>
<keyword evidence="9" id="KW-0804">Transcription</keyword>
<evidence type="ECO:0000256" key="8">
    <source>
        <dbReference type="ARBA" id="ARBA00023117"/>
    </source>
</evidence>
<dbReference type="SMART" id="SM00249">
    <property type="entry name" value="PHD"/>
    <property type="match status" value="2"/>
</dbReference>
<dbReference type="PROSITE" id="PS00633">
    <property type="entry name" value="BROMODOMAIN_1"/>
    <property type="match status" value="1"/>
</dbReference>
<evidence type="ECO:0000256" key="15">
    <source>
        <dbReference type="SAM" id="Coils"/>
    </source>
</evidence>
<dbReference type="PROSITE" id="PS50827">
    <property type="entry name" value="DDT"/>
    <property type="match status" value="1"/>
</dbReference>
<evidence type="ECO:0000259" key="18">
    <source>
        <dbReference type="PROSITE" id="PS50016"/>
    </source>
</evidence>
<sequence length="1527" mass="177001">MPICKREGFDNMQSRNRDERFQDNDEVFFCEVTKDIFRDYEDYFRHVMVINSTVWQCEATGRDNLTYAEALRSERRARKKMELFKYCLRAPVMLVTEHSKQSSLNTLSVIICKFLRKRYFINEEVTACHKSSSYNAYTVVSVIPPNKTPPANGVYEETEKLQYKLRRKGQNDEEVILPFENIRRQRQEFTTENLQMFVKDNVTRVDGILRPKPDSYKKYVTDPNITFDKIFIGTMPHFTPSKIKRPQDSTNKKQSTLNKYFTKDGETDTEKNVKNSKMHTLEAVKQKNEEAKLAEKLKRIAELERQKVEKRTKLIERVEAECTALLTKTDDLERTDQRLLPLYKIVKTYIPDKLLGDAFMVREFMHSFPTILSGIEVFRGNLSFYEMSRAFRVREVAGPLSDILLVFLGTVFDMQKEDEDECTVEYLRLRQELRKREPFITMAEAARPHFYVKRHFSFKLNELPIDSLTLSEVLRLHLLSSGAIVKERAEKWRLKYRNGYSSLEDPGLTLRMRHPHILRALKMYSVFQLPFLDIMRIVRCLMAQILTYSNPINLIEERMEQMSNNRVELRVLATMENIRAANIQTQKRTLTNEFHQQCLEDNIKNNEEKRKQIEEKFNKKITELMAQSDRERRKYEQQVEGFNSSLFNFLVYLGMDRAYRKYYVFESMPGIFIEHTPDSLDTCLSDPPKNSLTENSLILNFETLPKNRKDLRAYLLKMYINEDKQAAKAKKEAKVTKNTGSSTVIQQNKENKENHLVNGITNGKDIIEGDEITTKSNENASESVAETSPSQYQLYMCTGDPRNCIVHDERNADRQRWAYIYDKDDIDALIAALNPLGERESQLKEQLTILRHLIINHCRRCPEDLLSLDDNRSLSKFKNAMMSETYRKYNKANFGYNVDADLNEVLLTSLIDRIIQFESDIYTGDLGRLKVIDMEKWREDLQTNQYDAQVKLQWGPNTQKCGTNGGDEDDIPEDDNEDDDTEIKDGGRYANKPYRDPGDSLGDTLEIDSEDSADELISLHDSSTIRTSVRNCASALLQVEQSIERRFIKEPFGAPLKDIKDKEIFERRVKWGATRLKQWEVSLMESTSYSQVFLHLNVLHDCILWARSTNKSLCQVCRRGSDPDKMLLCDECNGGTHMFCMKPKMKTVPEGNWYCARCVKRLGLRNDKEEKNNKTASQRRKRTFNVDEITDEGLVNGTKDSDRVRSSGRRSNKRLQSNEIEVKLIDDDDDDAINDSDGDGVGDSVGGDVETENIDDEEIASDKDEDVDEEEADNKKKSEDYTDEEEDENVCAVCSYDGSDLMCIRCRETFHLECINMKRAPRYNFICSKCKSANGTEKRSPKSGKTNGKHSLNSSDDDDDDDSEPLVKRQRSSRSSLRNSGHQPPPQNGQGSPREVAKSSSQRRSVRRTGDHLPLNSAALYQLLDDVMKHEDAWPFTRPVSHAEVPDYHKIIKTPMDLAKVKSKLNMGSYQLNEEVMKDIQLIFQNCDEYNVKGNEIYNAGFTLEKYVIEQCKRLNLPFKPSDMNSS</sequence>
<keyword evidence="4 13" id="KW-0863">Zinc-finger</keyword>
<dbReference type="InterPro" id="IPR018359">
    <property type="entry name" value="Bromodomain_CS"/>
</dbReference>
<evidence type="ECO:0000256" key="11">
    <source>
        <dbReference type="ARBA" id="ARBA00068253"/>
    </source>
</evidence>
<dbReference type="InterPro" id="IPR018501">
    <property type="entry name" value="DDT_dom"/>
</dbReference>
<evidence type="ECO:0000259" key="20">
    <source>
        <dbReference type="PROSITE" id="PS51136"/>
    </source>
</evidence>
<dbReference type="Gene3D" id="1.20.920.10">
    <property type="entry name" value="Bromodomain-like"/>
    <property type="match status" value="1"/>
</dbReference>
<evidence type="ECO:0000256" key="16">
    <source>
        <dbReference type="SAM" id="MobiDB-lite"/>
    </source>
</evidence>
<dbReference type="Pfam" id="PF23011">
    <property type="entry name" value="PHD-1st_NSD"/>
    <property type="match status" value="1"/>
</dbReference>
<reference evidence="21" key="1">
    <citation type="submission" date="2015-06" db="EMBL/GenBank/DDBJ databases">
        <authorList>
            <person name="Hoefler B.C."/>
            <person name="Straight P.D."/>
        </authorList>
    </citation>
    <scope>NUCLEOTIDE SEQUENCE</scope>
</reference>
<keyword evidence="7 15" id="KW-0175">Coiled coil</keyword>
<dbReference type="GO" id="GO:0006338">
    <property type="term" value="P:chromatin remodeling"/>
    <property type="evidence" value="ECO:0007669"/>
    <property type="project" value="InterPro"/>
</dbReference>
<dbReference type="InterPro" id="IPR019787">
    <property type="entry name" value="Znf_PHD-finger"/>
</dbReference>
<feature type="coiled-coil region" evidence="15">
    <location>
        <begin position="284"/>
        <end position="335"/>
    </location>
</feature>
<feature type="compositionally biased region" description="Acidic residues" evidence="16">
    <location>
        <begin position="1355"/>
        <end position="1364"/>
    </location>
</feature>
<dbReference type="OrthoDB" id="332390at2759"/>
<feature type="region of interest" description="Disordered" evidence="16">
    <location>
        <begin position="955"/>
        <end position="1002"/>
    </location>
</feature>
<dbReference type="PROSITE" id="PS51136">
    <property type="entry name" value="WAC"/>
    <property type="match status" value="1"/>
</dbReference>
<feature type="compositionally biased region" description="Acidic residues" evidence="16">
    <location>
        <begin position="966"/>
        <end position="982"/>
    </location>
</feature>
<name>A0A0K8W9A5_BACLA</name>
<dbReference type="PANTHER" id="PTHR46510">
    <property type="entry name" value="BROMODOMAIN ADJACENT TO ZINC FINGER DOMAIN PROTEIN 1A"/>
    <property type="match status" value="1"/>
</dbReference>
<feature type="compositionally biased region" description="Acidic residues" evidence="16">
    <location>
        <begin position="1249"/>
        <end position="1272"/>
    </location>
</feature>
<accession>A0A0K8W9A5</accession>
<proteinExistence type="predicted"/>
<evidence type="ECO:0000256" key="3">
    <source>
        <dbReference type="ARBA" id="ARBA00022723"/>
    </source>
</evidence>
<dbReference type="Gene3D" id="3.30.40.10">
    <property type="entry name" value="Zinc/RING finger domain, C3HC4 (zinc finger)"/>
    <property type="match status" value="2"/>
</dbReference>
<dbReference type="SUPFAM" id="SSF47370">
    <property type="entry name" value="Bromodomain"/>
    <property type="match status" value="1"/>
</dbReference>
<comment type="subcellular location">
    <subcellularLocation>
        <location evidence="1 14">Nucleus</location>
    </subcellularLocation>
</comment>
<dbReference type="GO" id="GO:0008623">
    <property type="term" value="C:CHRAC"/>
    <property type="evidence" value="ECO:0007669"/>
    <property type="project" value="TreeGrafter"/>
</dbReference>
<dbReference type="PROSITE" id="PS01359">
    <property type="entry name" value="ZF_PHD_1"/>
    <property type="match status" value="2"/>
</dbReference>
<feature type="domain" description="DDT" evidence="19">
    <location>
        <begin position="352"/>
        <end position="417"/>
    </location>
</feature>
<evidence type="ECO:0000256" key="1">
    <source>
        <dbReference type="ARBA" id="ARBA00004123"/>
    </source>
</evidence>
<dbReference type="InterPro" id="IPR001965">
    <property type="entry name" value="Znf_PHD"/>
</dbReference>
<dbReference type="Pfam" id="PF10537">
    <property type="entry name" value="WAC_Acf1_DNA_bd"/>
    <property type="match status" value="1"/>
</dbReference>
<keyword evidence="5" id="KW-0862">Zinc</keyword>
<dbReference type="InterPro" id="IPR028941">
    <property type="entry name" value="WHIM2_dom"/>
</dbReference>
<dbReference type="InterPro" id="IPR047171">
    <property type="entry name" value="BAZ1A"/>
</dbReference>
<dbReference type="InterPro" id="IPR036427">
    <property type="entry name" value="Bromodomain-like_sf"/>
</dbReference>
<dbReference type="SMART" id="SM00297">
    <property type="entry name" value="BROMO"/>
    <property type="match status" value="1"/>
</dbReference>
<dbReference type="InterPro" id="IPR011011">
    <property type="entry name" value="Znf_FYVE_PHD"/>
</dbReference>
<feature type="compositionally biased region" description="Basic and acidic residues" evidence="16">
    <location>
        <begin position="983"/>
        <end position="998"/>
    </location>
</feature>
<evidence type="ECO:0000256" key="13">
    <source>
        <dbReference type="PROSITE-ProRule" id="PRU00146"/>
    </source>
</evidence>
<dbReference type="GO" id="GO:0003677">
    <property type="term" value="F:DNA binding"/>
    <property type="evidence" value="ECO:0007669"/>
    <property type="project" value="TreeGrafter"/>
</dbReference>
<evidence type="ECO:0000256" key="9">
    <source>
        <dbReference type="ARBA" id="ARBA00023163"/>
    </source>
</evidence>
<evidence type="ECO:0000256" key="12">
    <source>
        <dbReference type="PROSITE-ProRule" id="PRU00035"/>
    </source>
</evidence>
<dbReference type="InterPro" id="IPR013083">
    <property type="entry name" value="Znf_RING/FYVE/PHD"/>
</dbReference>
<evidence type="ECO:0000256" key="5">
    <source>
        <dbReference type="ARBA" id="ARBA00022833"/>
    </source>
</evidence>
<dbReference type="GO" id="GO:0006355">
    <property type="term" value="P:regulation of DNA-templated transcription"/>
    <property type="evidence" value="ECO:0007669"/>
    <property type="project" value="TreeGrafter"/>
</dbReference>
<gene>
    <name evidence="21" type="primary">Baz1a_0</name>
    <name evidence="21" type="ORF">c0_g2_i1</name>
</gene>
<evidence type="ECO:0000256" key="14">
    <source>
        <dbReference type="PROSITE-ProRule" id="PRU00475"/>
    </source>
</evidence>
<feature type="compositionally biased region" description="Acidic residues" evidence="16">
    <location>
        <begin position="1226"/>
        <end position="1240"/>
    </location>
</feature>
<dbReference type="GO" id="GO:0045740">
    <property type="term" value="P:positive regulation of DNA replication"/>
    <property type="evidence" value="ECO:0007669"/>
    <property type="project" value="TreeGrafter"/>
</dbReference>
<dbReference type="SUPFAM" id="SSF57903">
    <property type="entry name" value="FYVE/PHD zinc finger"/>
    <property type="match status" value="2"/>
</dbReference>
<dbReference type="FunFam" id="3.30.40.10:FF:000300">
    <property type="entry name" value="Bromodomain adjacent to zinc finger domain protein 1A"/>
    <property type="match status" value="1"/>
</dbReference>
<dbReference type="Pfam" id="PF00439">
    <property type="entry name" value="Bromodomain"/>
    <property type="match status" value="1"/>
</dbReference>
<dbReference type="Pfam" id="PF00628">
    <property type="entry name" value="PHD"/>
    <property type="match status" value="1"/>
</dbReference>
<dbReference type="InterPro" id="IPR001487">
    <property type="entry name" value="Bromodomain"/>
</dbReference>
<dbReference type="Pfam" id="PF15613">
    <property type="entry name" value="WSD"/>
    <property type="match status" value="1"/>
</dbReference>
<evidence type="ECO:0000256" key="7">
    <source>
        <dbReference type="ARBA" id="ARBA00023054"/>
    </source>
</evidence>
<keyword evidence="2" id="KW-0597">Phosphoprotein</keyword>
<evidence type="ECO:0000259" key="17">
    <source>
        <dbReference type="PROSITE" id="PS50014"/>
    </source>
</evidence>
<feature type="region of interest" description="Disordered" evidence="16">
    <location>
        <begin position="1333"/>
        <end position="1412"/>
    </location>
</feature>
<feature type="region of interest" description="Disordered" evidence="16">
    <location>
        <begin position="1192"/>
        <end position="1288"/>
    </location>
</feature>
<dbReference type="EMBL" id="GDHF01004685">
    <property type="protein sequence ID" value="JAI47629.1"/>
    <property type="molecule type" value="Transcribed_RNA"/>
</dbReference>
<keyword evidence="10 14" id="KW-0539">Nucleus</keyword>
<feature type="coiled-coil region" evidence="15">
    <location>
        <begin position="596"/>
        <end position="638"/>
    </location>
</feature>
<dbReference type="InterPro" id="IPR013136">
    <property type="entry name" value="WSTF_Acf1_Cbp146"/>
</dbReference>
<protein>
    <recommendedName>
        <fullName evidence="11">Bromodomain adjacent to zinc finger domain protein 1A</fullName>
    </recommendedName>
</protein>
<feature type="domain" description="WAC" evidence="20">
    <location>
        <begin position="25"/>
        <end position="131"/>
    </location>
</feature>
<evidence type="ECO:0000256" key="6">
    <source>
        <dbReference type="ARBA" id="ARBA00023015"/>
    </source>
</evidence>
<dbReference type="InterPro" id="IPR019786">
    <property type="entry name" value="Zinc_finger_PHD-type_CS"/>
</dbReference>
<evidence type="ECO:0000313" key="21">
    <source>
        <dbReference type="EMBL" id="JAI47629.1"/>
    </source>
</evidence>
<dbReference type="PRINTS" id="PR00503">
    <property type="entry name" value="BROMODOMAIN"/>
</dbReference>
<feature type="domain" description="Bromo" evidence="17">
    <location>
        <begin position="1428"/>
        <end position="1498"/>
    </location>
</feature>
<dbReference type="PROSITE" id="PS50014">
    <property type="entry name" value="BROMODOMAIN_2"/>
    <property type="match status" value="1"/>
</dbReference>
<dbReference type="PANTHER" id="PTHR46510:SF1">
    <property type="entry name" value="BROMODOMAIN ADJACENT TO ZINC FINGER DOMAIN PROTEIN 1A"/>
    <property type="match status" value="1"/>
</dbReference>